<accession>A0A2C9XPU1</accession>
<dbReference type="Gene3D" id="3.40.50.150">
    <property type="entry name" value="Vaccinia Virus protein VP39"/>
    <property type="match status" value="1"/>
</dbReference>
<dbReference type="Pfam" id="PF13847">
    <property type="entry name" value="Methyltransf_31"/>
    <property type="match status" value="1"/>
</dbReference>
<dbReference type="STRING" id="1987383.A5844_000406"/>
<proteinExistence type="predicted"/>
<evidence type="ECO:0000313" key="2">
    <source>
        <dbReference type="EMBL" id="OTP12190.1"/>
    </source>
</evidence>
<feature type="domain" description="Methyltransferase" evidence="1">
    <location>
        <begin position="42"/>
        <end position="130"/>
    </location>
</feature>
<organism evidence="2 3">
    <name type="scientific">Candidatus Enterococcus wittei</name>
    <dbReference type="NCBI Taxonomy" id="1987383"/>
    <lineage>
        <taxon>Bacteria</taxon>
        <taxon>Bacillati</taxon>
        <taxon>Bacillota</taxon>
        <taxon>Bacilli</taxon>
        <taxon>Lactobacillales</taxon>
        <taxon>Enterococcaceae</taxon>
        <taxon>Enterococcus</taxon>
    </lineage>
</organism>
<dbReference type="RefSeq" id="WP_086283478.1">
    <property type="nucleotide sequence ID" value="NZ_NGMO01000001.1"/>
</dbReference>
<dbReference type="AlphaFoldDB" id="A0A2C9XPU1"/>
<keyword evidence="3" id="KW-1185">Reference proteome</keyword>
<evidence type="ECO:0000259" key="1">
    <source>
        <dbReference type="Pfam" id="PF13847"/>
    </source>
</evidence>
<reference evidence="2 3" key="1">
    <citation type="submission" date="2017-05" db="EMBL/GenBank/DDBJ databases">
        <title>The Genome Sequence of Enterococcus sp. 10A9_DIV0425.</title>
        <authorList>
            <consortium name="The Broad Institute Genomics Platform"/>
            <consortium name="The Broad Institute Genomic Center for Infectious Diseases"/>
            <person name="Earl A."/>
            <person name="Manson A."/>
            <person name="Schwartman J."/>
            <person name="Gilmore M."/>
            <person name="Abouelleil A."/>
            <person name="Cao P."/>
            <person name="Chapman S."/>
            <person name="Cusick C."/>
            <person name="Shea T."/>
            <person name="Young S."/>
            <person name="Neafsey D."/>
            <person name="Nusbaum C."/>
            <person name="Birren B."/>
        </authorList>
    </citation>
    <scope>NUCLEOTIDE SEQUENCE [LARGE SCALE GENOMIC DNA]</scope>
    <source>
        <strain evidence="2 3">10A9_DIV0425</strain>
    </source>
</reference>
<evidence type="ECO:0000313" key="3">
    <source>
        <dbReference type="Proteomes" id="UP000194933"/>
    </source>
</evidence>
<comment type="caution">
    <text evidence="2">The sequence shown here is derived from an EMBL/GenBank/DDBJ whole genome shotgun (WGS) entry which is preliminary data.</text>
</comment>
<dbReference type="EMBL" id="NGMO01000001">
    <property type="protein sequence ID" value="OTP12190.1"/>
    <property type="molecule type" value="Genomic_DNA"/>
</dbReference>
<name>A0A2C9XPU1_9ENTE</name>
<dbReference type="InterPro" id="IPR029063">
    <property type="entry name" value="SAM-dependent_MTases_sf"/>
</dbReference>
<dbReference type="SUPFAM" id="SSF53335">
    <property type="entry name" value="S-adenosyl-L-methionine-dependent methyltransferases"/>
    <property type="match status" value="1"/>
</dbReference>
<protein>
    <recommendedName>
        <fullName evidence="1">Methyltransferase domain-containing protein</fullName>
    </recommendedName>
</protein>
<gene>
    <name evidence="2" type="ORF">A5844_000406</name>
</gene>
<dbReference type="Proteomes" id="UP000194933">
    <property type="component" value="Unassembled WGS sequence"/>
</dbReference>
<dbReference type="InterPro" id="IPR025714">
    <property type="entry name" value="Methyltranfer_dom"/>
</dbReference>
<sequence>MNEQEWDEFAEEYYMVQKESEFPIARDLRRYLKEQKLLPAKELVDVAGGAGRYLTLAKDTMHYELIDFSGEMLAFAEQEAKEMNLSDCHFLKKTFSDFLESNQRYALVLSVANPVLTKNEQLERLRSKAKKACLVMRVIESSDDVFDPLEVSLGLETMNIHTSPLTMEQFESYLMKQKIPYKIKDFTYTSQETITRDFLEEYYDEFAAEPTFSVAVKNIFKENKQVISTKKLTYRLLVVF</sequence>